<dbReference type="EMBL" id="UOEE01000350">
    <property type="protein sequence ID" value="VAW02977.1"/>
    <property type="molecule type" value="Genomic_DNA"/>
</dbReference>
<name>A0A3B0SPR3_9ZZZZ</name>
<dbReference type="Gene3D" id="3.40.50.150">
    <property type="entry name" value="Vaccinia Virus protein VP39"/>
    <property type="match status" value="1"/>
</dbReference>
<dbReference type="AlphaFoldDB" id="A0A3B0SPR3"/>
<dbReference type="Pfam" id="PF08241">
    <property type="entry name" value="Methyltransf_11"/>
    <property type="match status" value="1"/>
</dbReference>
<protein>
    <recommendedName>
        <fullName evidence="1">Methyltransferase type 11 domain-containing protein</fullName>
    </recommendedName>
</protein>
<proteinExistence type="predicted"/>
<reference evidence="2" key="1">
    <citation type="submission" date="2018-06" db="EMBL/GenBank/DDBJ databases">
        <authorList>
            <person name="Zhirakovskaya E."/>
        </authorList>
    </citation>
    <scope>NUCLEOTIDE SEQUENCE</scope>
</reference>
<evidence type="ECO:0000313" key="2">
    <source>
        <dbReference type="EMBL" id="VAW02977.1"/>
    </source>
</evidence>
<feature type="domain" description="Methyltransferase type 11" evidence="1">
    <location>
        <begin position="58"/>
        <end position="129"/>
    </location>
</feature>
<sequence>MYPDVRELSQFYQTRLGKMVETCISRRLAALWPDIGDKDVLSVGYGSSFLPPWQTQARRLVNAMPARQGVEQWPAQGPVQSVLIDPLALPFADNCFDRILVAHFLEEAADPLASLFQLTDCLVSGGKMVLVLPHRIGLWAANSNTPFGHGRAYSYFQVLRLLEQTGLKCTARTQALFAPPYPWFAAPANTKAWERTGEIFWPFFGGALLVEAQKIRMIDPRTPKTQPVYCPEPSA</sequence>
<evidence type="ECO:0000259" key="1">
    <source>
        <dbReference type="Pfam" id="PF08241"/>
    </source>
</evidence>
<dbReference type="GO" id="GO:0008757">
    <property type="term" value="F:S-adenosylmethionine-dependent methyltransferase activity"/>
    <property type="evidence" value="ECO:0007669"/>
    <property type="project" value="InterPro"/>
</dbReference>
<organism evidence="2">
    <name type="scientific">hydrothermal vent metagenome</name>
    <dbReference type="NCBI Taxonomy" id="652676"/>
    <lineage>
        <taxon>unclassified sequences</taxon>
        <taxon>metagenomes</taxon>
        <taxon>ecological metagenomes</taxon>
    </lineage>
</organism>
<dbReference type="InterPro" id="IPR029063">
    <property type="entry name" value="SAM-dependent_MTases_sf"/>
</dbReference>
<gene>
    <name evidence="2" type="ORF">MNBD_ALPHA06-530</name>
</gene>
<accession>A0A3B0SPR3</accession>
<dbReference type="SUPFAM" id="SSF53335">
    <property type="entry name" value="S-adenosyl-L-methionine-dependent methyltransferases"/>
    <property type="match status" value="1"/>
</dbReference>
<dbReference type="InterPro" id="IPR013216">
    <property type="entry name" value="Methyltransf_11"/>
</dbReference>